<dbReference type="STRING" id="157733.AB986_18680"/>
<protein>
    <submittedName>
        <fullName evidence="2">Uncharacterized protein</fullName>
    </submittedName>
</protein>
<sequence>MHGKEKELKGDMKKLCNHYSHYHAKVKMQDGMEYEGIIMDSDDEHMSMIIPQEVEEDEGPDMNRQYGRYRYRRFGRFFFPLAGIAALSLIPYYRPYPYYPYYPPYYY</sequence>
<organism evidence="2 3">
    <name type="scientific">Guptibacillus hwajinpoensis</name>
    <dbReference type="NCBI Taxonomy" id="208199"/>
    <lineage>
        <taxon>Bacteria</taxon>
        <taxon>Bacillati</taxon>
        <taxon>Bacillota</taxon>
        <taxon>Bacilli</taxon>
        <taxon>Bacillales</taxon>
        <taxon>Guptibacillaceae</taxon>
        <taxon>Guptibacillus</taxon>
    </lineage>
</organism>
<reference evidence="2" key="1">
    <citation type="submission" date="2015-06" db="EMBL/GenBank/DDBJ databases">
        <authorList>
            <person name="Liu B."/>
            <person name="Wang J."/>
            <person name="Zhu Y."/>
            <person name="Liu G."/>
            <person name="Chen Q."/>
            <person name="Zheng C."/>
            <person name="Che J."/>
            <person name="Ge C."/>
            <person name="Shi H."/>
            <person name="Pan Z."/>
            <person name="Liu X."/>
        </authorList>
    </citation>
    <scope>NUCLEOTIDE SEQUENCE [LARGE SCALE GENOMIC DNA]</scope>
    <source>
        <strain evidence="2">DSM 16346</strain>
    </source>
</reference>
<dbReference type="EMBL" id="LELK01000009">
    <property type="protein sequence ID" value="KMM36276.1"/>
    <property type="molecule type" value="Genomic_DNA"/>
</dbReference>
<feature type="transmembrane region" description="Helical" evidence="1">
    <location>
        <begin position="74"/>
        <end position="93"/>
    </location>
</feature>
<keyword evidence="1" id="KW-0812">Transmembrane</keyword>
<evidence type="ECO:0000313" key="2">
    <source>
        <dbReference type="EMBL" id="KMM36276.1"/>
    </source>
</evidence>
<keyword evidence="1" id="KW-0472">Membrane</keyword>
<gene>
    <name evidence="2" type="ORF">AB986_18680</name>
</gene>
<accession>A0A0J6CJ93</accession>
<keyword evidence="3" id="KW-1185">Reference proteome</keyword>
<dbReference type="AlphaFoldDB" id="A0A0J6CJ93"/>
<dbReference type="Proteomes" id="UP000035996">
    <property type="component" value="Unassembled WGS sequence"/>
</dbReference>
<name>A0A0J6CJ93_9BACL</name>
<proteinExistence type="predicted"/>
<evidence type="ECO:0000313" key="3">
    <source>
        <dbReference type="Proteomes" id="UP000035996"/>
    </source>
</evidence>
<evidence type="ECO:0000256" key="1">
    <source>
        <dbReference type="SAM" id="Phobius"/>
    </source>
</evidence>
<comment type="caution">
    <text evidence="2">The sequence shown here is derived from an EMBL/GenBank/DDBJ whole genome shotgun (WGS) entry which is preliminary data.</text>
</comment>
<keyword evidence="1" id="KW-1133">Transmembrane helix</keyword>